<name>A0A5K3FJL7_MESCO</name>
<dbReference type="AlphaFoldDB" id="A0A5K3FJL7"/>
<protein>
    <submittedName>
        <fullName evidence="1">Secreted protein</fullName>
    </submittedName>
</protein>
<reference evidence="1" key="1">
    <citation type="submission" date="2019-11" db="UniProtKB">
        <authorList>
            <consortium name="WormBaseParasite"/>
        </authorList>
    </citation>
    <scope>IDENTIFICATION</scope>
</reference>
<dbReference type="WBParaSite" id="MCU_007856-RA">
    <property type="protein sequence ID" value="MCU_007856-RA"/>
    <property type="gene ID" value="MCU_007856"/>
</dbReference>
<organism evidence="1">
    <name type="scientific">Mesocestoides corti</name>
    <name type="common">Flatworm</name>
    <dbReference type="NCBI Taxonomy" id="53468"/>
    <lineage>
        <taxon>Eukaryota</taxon>
        <taxon>Metazoa</taxon>
        <taxon>Spiralia</taxon>
        <taxon>Lophotrochozoa</taxon>
        <taxon>Platyhelminthes</taxon>
        <taxon>Cestoda</taxon>
        <taxon>Eucestoda</taxon>
        <taxon>Cyclophyllidea</taxon>
        <taxon>Mesocestoididae</taxon>
        <taxon>Mesocestoides</taxon>
    </lineage>
</organism>
<proteinExistence type="predicted"/>
<sequence>MLLWVESVCHFPTHRLTSALSVLVDGVRRLNDAPRNAVHGVLLTNRPSVTWKVCLEGVAAEVGRPSRRIRGGCGLRCALALPKRLPKPAVGVSWDWTGTPACFHGRLPHPPSSCAAV</sequence>
<accession>A0A5K3FJL7</accession>
<evidence type="ECO:0000313" key="1">
    <source>
        <dbReference type="WBParaSite" id="MCU_007856-RA"/>
    </source>
</evidence>